<evidence type="ECO:0000256" key="1">
    <source>
        <dbReference type="SAM" id="MobiDB-lite"/>
    </source>
</evidence>
<dbReference type="InterPro" id="IPR055767">
    <property type="entry name" value="DUF7343"/>
</dbReference>
<evidence type="ECO:0000313" key="5">
    <source>
        <dbReference type="EMBL" id="RQG89283.1"/>
    </source>
</evidence>
<keyword evidence="6" id="KW-1185">Reference proteome</keyword>
<protein>
    <recommendedName>
        <fullName evidence="7">Transmembrane glycoprotein / HTH domain protein</fullName>
    </recommendedName>
</protein>
<sequence>MRLSTAVTLALAALLVTSLLGVALAAPVAALGAEPESGTVSGADPPHESPSLSSLESGQVPEPSLTTTSNETPLPSAEPFQVIRINVSDDGDARWTIESRFVVSEEADEELLVEHADSVSSGDREVGYDVAQFEPFVDSAAGATDREMTLENAGWNAPHFEDPPEDADLDDDARIGVISYSFTWTNLATIDDGRIYFGDAFQSSAGTNIDLVDGQRLVIESPPNYGLETPTQLTWDGPHQFEDGDLEIVFLRGHVPDTGGSSPVVPAAGAVVALLVVGYLFYRFGRMSSGDGILPQSSRSEPSAAESELEETVTPAGENGGNEVASERPTAGGDDTPAGTSIEYQEELEEDVDLELLSDEERVHRLLKQNGGRLKQATIVKETGWSNAKVSQLLSQMDDDEEIDKLRIGRENLITLPEVDPTEVE</sequence>
<dbReference type="Pfam" id="PF24034">
    <property type="entry name" value="DUF7343"/>
    <property type="match status" value="1"/>
</dbReference>
<dbReference type="OrthoDB" id="147932at2157"/>
<evidence type="ECO:0000313" key="6">
    <source>
        <dbReference type="Proteomes" id="UP000273828"/>
    </source>
</evidence>
<accession>A0A3N6LKG0</accession>
<keyword evidence="2" id="KW-0472">Membrane</keyword>
<reference evidence="5 6" key="1">
    <citation type="submission" date="2018-10" db="EMBL/GenBank/DDBJ databases">
        <title>Natrarchaeobius chitinivorans gen. nov., sp. nov., and Natrarchaeobius haloalkaliphilus sp. nov., alkaliphilic, chitin-utilizing haloarchaea from hypersaline alkaline lakes.</title>
        <authorList>
            <person name="Sorokin D.Y."/>
            <person name="Elcheninov A.G."/>
            <person name="Kostrikina N.A."/>
            <person name="Bale N.J."/>
            <person name="Sinninghe Damste J.S."/>
            <person name="Khijniak T.V."/>
            <person name="Kublanov I.V."/>
            <person name="Toshchakov S.V."/>
        </authorList>
    </citation>
    <scope>NUCLEOTIDE SEQUENCE [LARGE SCALE GENOMIC DNA]</scope>
    <source>
        <strain evidence="5 6">AArcht-Sl</strain>
    </source>
</reference>
<dbReference type="Pfam" id="PF24036">
    <property type="entry name" value="DUF7345"/>
    <property type="match status" value="1"/>
</dbReference>
<dbReference type="AlphaFoldDB" id="A0A3N6LKG0"/>
<dbReference type="RefSeq" id="WP_124178740.1">
    <property type="nucleotide sequence ID" value="NZ_REFY01000004.1"/>
</dbReference>
<feature type="compositionally biased region" description="Polar residues" evidence="1">
    <location>
        <begin position="64"/>
        <end position="73"/>
    </location>
</feature>
<comment type="caution">
    <text evidence="5">The sequence shown here is derived from an EMBL/GenBank/DDBJ whole genome shotgun (WGS) entry which is preliminary data.</text>
</comment>
<feature type="region of interest" description="Disordered" evidence="1">
    <location>
        <begin position="292"/>
        <end position="339"/>
    </location>
</feature>
<evidence type="ECO:0008006" key="7">
    <source>
        <dbReference type="Google" id="ProtNLM"/>
    </source>
</evidence>
<feature type="transmembrane region" description="Helical" evidence="2">
    <location>
        <begin position="264"/>
        <end position="282"/>
    </location>
</feature>
<dbReference type="EMBL" id="REFY01000004">
    <property type="protein sequence ID" value="RQG89283.1"/>
    <property type="molecule type" value="Genomic_DNA"/>
</dbReference>
<feature type="domain" description="DUF7345" evidence="4">
    <location>
        <begin position="84"/>
        <end position="225"/>
    </location>
</feature>
<feature type="region of interest" description="Disordered" evidence="1">
    <location>
        <begin position="35"/>
        <end position="77"/>
    </location>
</feature>
<evidence type="ECO:0000259" key="4">
    <source>
        <dbReference type="Pfam" id="PF24036"/>
    </source>
</evidence>
<feature type="compositionally biased region" description="Low complexity" evidence="1">
    <location>
        <begin position="297"/>
        <end position="306"/>
    </location>
</feature>
<organism evidence="5 6">
    <name type="scientific">Natrarchaeobius halalkaliphilus</name>
    <dbReference type="NCBI Taxonomy" id="1679091"/>
    <lineage>
        <taxon>Archaea</taxon>
        <taxon>Methanobacteriati</taxon>
        <taxon>Methanobacteriota</taxon>
        <taxon>Stenosarchaea group</taxon>
        <taxon>Halobacteria</taxon>
        <taxon>Halobacteriales</taxon>
        <taxon>Natrialbaceae</taxon>
        <taxon>Natrarchaeobius</taxon>
    </lineage>
</organism>
<name>A0A3N6LKG0_9EURY</name>
<gene>
    <name evidence="5" type="ORF">EA462_11770</name>
</gene>
<dbReference type="InterPro" id="IPR055769">
    <property type="entry name" value="DUF7345"/>
</dbReference>
<proteinExistence type="predicted"/>
<evidence type="ECO:0000259" key="3">
    <source>
        <dbReference type="Pfam" id="PF24034"/>
    </source>
</evidence>
<keyword evidence="2" id="KW-1133">Transmembrane helix</keyword>
<feature type="domain" description="DUF7343" evidence="3">
    <location>
        <begin position="356"/>
        <end position="417"/>
    </location>
</feature>
<dbReference type="Proteomes" id="UP000273828">
    <property type="component" value="Unassembled WGS sequence"/>
</dbReference>
<evidence type="ECO:0000256" key="2">
    <source>
        <dbReference type="SAM" id="Phobius"/>
    </source>
</evidence>
<keyword evidence="2" id="KW-0812">Transmembrane</keyword>